<name>A0A7W5F9L8_9ACTN</name>
<comment type="caution">
    <text evidence="2">The sequence shown here is derived from an EMBL/GenBank/DDBJ whole genome shotgun (WGS) entry which is preliminary data.</text>
</comment>
<sequence>MRLRRSRPMLGVVVPAYNIAPLLPAALDSILGQSYKNLHVVVVDDGSTDMTGVIAEEYADRDPRVVVRRTANHGLGAARNTGLTHLAGADYITFADSDDVVPRTAYATMVRTLERTGSDFVTGSVQRWEDGDLVEPVWMHSFHNPARLGTTAAADPRILGDVFAWNKVYRRTFWDSAALSWPEGLRYEDQPTLTRAYLAAAAFDVIPDIVYHWRIRTDGSSITQQRSTVADLRDRHLTKRMSLETVQKYVADGGDPEVLEVFLNKTLPGDLRRYFAAIPEADDEWWYLLVEMVRDIWSEGTLADASMPPGQRLIGWLVENDRQAQAQHVASWIAEHGRVPRNEAGTALEVPGLDPTGIDPHAIRV</sequence>
<evidence type="ECO:0000259" key="1">
    <source>
        <dbReference type="Pfam" id="PF00535"/>
    </source>
</evidence>
<keyword evidence="3" id="KW-1185">Reference proteome</keyword>
<protein>
    <submittedName>
        <fullName evidence="2">CDP-glycerol glycerophosphotransferase</fullName>
        <ecNumber evidence="2">2.7.8.12</ecNumber>
    </submittedName>
</protein>
<dbReference type="GO" id="GO:0047355">
    <property type="term" value="F:CDP-glycerol glycerophosphotransferase activity"/>
    <property type="evidence" value="ECO:0007669"/>
    <property type="project" value="UniProtKB-EC"/>
</dbReference>
<evidence type="ECO:0000313" key="2">
    <source>
        <dbReference type="EMBL" id="MBB3090459.1"/>
    </source>
</evidence>
<dbReference type="PANTHER" id="PTHR22916">
    <property type="entry name" value="GLYCOSYLTRANSFERASE"/>
    <property type="match status" value="1"/>
</dbReference>
<dbReference type="Pfam" id="PF00535">
    <property type="entry name" value="Glycos_transf_2"/>
    <property type="match status" value="1"/>
</dbReference>
<dbReference type="Proteomes" id="UP000577707">
    <property type="component" value="Unassembled WGS sequence"/>
</dbReference>
<dbReference type="InterPro" id="IPR001173">
    <property type="entry name" value="Glyco_trans_2-like"/>
</dbReference>
<dbReference type="SUPFAM" id="SSF53448">
    <property type="entry name" value="Nucleotide-diphospho-sugar transferases"/>
    <property type="match status" value="1"/>
</dbReference>
<dbReference type="GO" id="GO:0016758">
    <property type="term" value="F:hexosyltransferase activity"/>
    <property type="evidence" value="ECO:0007669"/>
    <property type="project" value="UniProtKB-ARBA"/>
</dbReference>
<reference evidence="2 3" key="1">
    <citation type="submission" date="2020-08" db="EMBL/GenBank/DDBJ databases">
        <title>Genomic Encyclopedia of Type Strains, Phase III (KMG-III): the genomes of soil and plant-associated and newly described type strains.</title>
        <authorList>
            <person name="Whitman W."/>
        </authorList>
    </citation>
    <scope>NUCLEOTIDE SEQUENCE [LARGE SCALE GENOMIC DNA]</scope>
    <source>
        <strain evidence="2 3">CECT 3302</strain>
    </source>
</reference>
<proteinExistence type="predicted"/>
<feature type="domain" description="Glycosyltransferase 2-like" evidence="1">
    <location>
        <begin position="12"/>
        <end position="171"/>
    </location>
</feature>
<dbReference type="EMBL" id="JACHXG010000007">
    <property type="protein sequence ID" value="MBB3090459.1"/>
    <property type="molecule type" value="Genomic_DNA"/>
</dbReference>
<dbReference type="InterPro" id="IPR029044">
    <property type="entry name" value="Nucleotide-diphossugar_trans"/>
</dbReference>
<dbReference type="PANTHER" id="PTHR22916:SF3">
    <property type="entry name" value="UDP-GLCNAC:BETAGAL BETA-1,3-N-ACETYLGLUCOSAMINYLTRANSFERASE-LIKE PROTEIN 1"/>
    <property type="match status" value="1"/>
</dbReference>
<dbReference type="Gene3D" id="3.90.550.10">
    <property type="entry name" value="Spore Coat Polysaccharide Biosynthesis Protein SpsA, Chain A"/>
    <property type="match status" value="1"/>
</dbReference>
<organism evidence="2 3">
    <name type="scientific">Nocardioides albus</name>
    <dbReference type="NCBI Taxonomy" id="1841"/>
    <lineage>
        <taxon>Bacteria</taxon>
        <taxon>Bacillati</taxon>
        <taxon>Actinomycetota</taxon>
        <taxon>Actinomycetes</taxon>
        <taxon>Propionibacteriales</taxon>
        <taxon>Nocardioidaceae</taxon>
        <taxon>Nocardioides</taxon>
    </lineage>
</organism>
<gene>
    <name evidence="2" type="ORF">FHS12_003417</name>
</gene>
<evidence type="ECO:0000313" key="3">
    <source>
        <dbReference type="Proteomes" id="UP000577707"/>
    </source>
</evidence>
<dbReference type="EC" id="2.7.8.12" evidence="2"/>
<dbReference type="AlphaFoldDB" id="A0A7W5F9L8"/>
<accession>A0A7W5F9L8</accession>
<keyword evidence="2" id="KW-0808">Transferase</keyword>
<dbReference type="RefSeq" id="WP_183547278.1">
    <property type="nucleotide sequence ID" value="NZ_BMQT01000005.1"/>
</dbReference>
<dbReference type="CDD" id="cd00761">
    <property type="entry name" value="Glyco_tranf_GTA_type"/>
    <property type="match status" value="1"/>
</dbReference>